<dbReference type="AlphaFoldDB" id="A0A3S4FPA9"/>
<evidence type="ECO:0000313" key="2">
    <source>
        <dbReference type="EMBL" id="VDM89720.1"/>
    </source>
</evidence>
<evidence type="ECO:0000256" key="1">
    <source>
        <dbReference type="SAM" id="Phobius"/>
    </source>
</evidence>
<keyword evidence="1" id="KW-0812">Transmembrane</keyword>
<protein>
    <submittedName>
        <fullName evidence="2">Uncharacterized protein</fullName>
    </submittedName>
</protein>
<dbReference type="KEGG" id="mbai:MB901379_03301"/>
<dbReference type="Proteomes" id="UP000269998">
    <property type="component" value="Chromosome"/>
</dbReference>
<reference evidence="3" key="1">
    <citation type="submission" date="2018-02" db="EMBL/GenBank/DDBJ databases">
        <authorList>
            <person name="Seth-Smith MB H."/>
            <person name="Seth-Smith H."/>
        </authorList>
    </citation>
    <scope>NUCLEOTIDE SEQUENCE [LARGE SCALE GENOMIC DNA]</scope>
</reference>
<organism evidence="2 3">
    <name type="scientific">Mycobacterium basiliense</name>
    <dbReference type="NCBI Taxonomy" id="2094119"/>
    <lineage>
        <taxon>Bacteria</taxon>
        <taxon>Bacillati</taxon>
        <taxon>Actinomycetota</taxon>
        <taxon>Actinomycetes</taxon>
        <taxon>Mycobacteriales</taxon>
        <taxon>Mycobacteriaceae</taxon>
        <taxon>Mycobacterium</taxon>
    </lineage>
</organism>
<evidence type="ECO:0000313" key="3">
    <source>
        <dbReference type="Proteomes" id="UP000269998"/>
    </source>
</evidence>
<name>A0A3S4FPA9_9MYCO</name>
<proteinExistence type="predicted"/>
<dbReference type="EMBL" id="LR130759">
    <property type="protein sequence ID" value="VDM89720.1"/>
    <property type="molecule type" value="Genomic_DNA"/>
</dbReference>
<accession>A0A3S4FPA9</accession>
<keyword evidence="3" id="KW-1185">Reference proteome</keyword>
<keyword evidence="1" id="KW-0472">Membrane</keyword>
<feature type="transmembrane region" description="Helical" evidence="1">
    <location>
        <begin position="23"/>
        <end position="49"/>
    </location>
</feature>
<keyword evidence="1" id="KW-1133">Transmembrane helix</keyword>
<sequence length="67" mass="7328">MCRVSGFLNWWDGVELWLSGLPFALQALAVMPVVLALAYPTAVLLDALLGRGITLMRRARHSDETSG</sequence>
<gene>
    <name evidence="2" type="ORF">MB901379_03301</name>
</gene>